<gene>
    <name evidence="2" type="ORF">RJ640_005786</name>
</gene>
<keyword evidence="3" id="KW-1185">Reference proteome</keyword>
<dbReference type="AlphaFoldDB" id="A0AA88R8F6"/>
<dbReference type="EMBL" id="JAVXUO010002006">
    <property type="protein sequence ID" value="KAK2977136.1"/>
    <property type="molecule type" value="Genomic_DNA"/>
</dbReference>
<evidence type="ECO:0008006" key="4">
    <source>
        <dbReference type="Google" id="ProtNLM"/>
    </source>
</evidence>
<protein>
    <recommendedName>
        <fullName evidence="4">DUF4228 domain protein</fullName>
    </recommendedName>
</protein>
<dbReference type="PANTHER" id="PTHR33052">
    <property type="entry name" value="DUF4228 DOMAIN PROTEIN-RELATED"/>
    <property type="match status" value="1"/>
</dbReference>
<name>A0AA88R8F6_9ASTE</name>
<reference evidence="2" key="1">
    <citation type="submission" date="2022-12" db="EMBL/GenBank/DDBJ databases">
        <title>Draft genome assemblies for two species of Escallonia (Escalloniales).</title>
        <authorList>
            <person name="Chanderbali A."/>
            <person name="Dervinis C."/>
            <person name="Anghel I."/>
            <person name="Soltis D."/>
            <person name="Soltis P."/>
            <person name="Zapata F."/>
        </authorList>
    </citation>
    <scope>NUCLEOTIDE SEQUENCE</scope>
    <source>
        <strain evidence="2">UCBG92.1500</strain>
        <tissue evidence="2">Leaf</tissue>
    </source>
</reference>
<feature type="region of interest" description="Disordered" evidence="1">
    <location>
        <begin position="174"/>
        <end position="198"/>
    </location>
</feature>
<comment type="caution">
    <text evidence="2">The sequence shown here is derived from an EMBL/GenBank/DDBJ whole genome shotgun (WGS) entry which is preliminary data.</text>
</comment>
<accession>A0AA88R8F6</accession>
<dbReference type="InterPro" id="IPR025322">
    <property type="entry name" value="PADRE_dom"/>
</dbReference>
<sequence length="198" mass="21964">MGGCFSCRSPATFINTRVVHLNGFVEDYEGPVTVSQVTGKPPKHFVCTQAQLLSTGLKPLKPDTQLEAGKIYFLLPYSAFRAEVSPMDLASMARKLTNKAKSARLDAKSVRTCLLASPNGSSPAWCSPARSPADRFLDRSIEDETGQDVAAYGMQKSTKSRSWRPILDTIREKSFNRRSESDLKEKPSEQRDSSLKMR</sequence>
<evidence type="ECO:0000256" key="1">
    <source>
        <dbReference type="SAM" id="MobiDB-lite"/>
    </source>
</evidence>
<dbReference type="Proteomes" id="UP001187471">
    <property type="component" value="Unassembled WGS sequence"/>
</dbReference>
<evidence type="ECO:0000313" key="3">
    <source>
        <dbReference type="Proteomes" id="UP001187471"/>
    </source>
</evidence>
<evidence type="ECO:0000313" key="2">
    <source>
        <dbReference type="EMBL" id="KAK2977136.1"/>
    </source>
</evidence>
<proteinExistence type="predicted"/>
<organism evidence="2 3">
    <name type="scientific">Escallonia rubra</name>
    <dbReference type="NCBI Taxonomy" id="112253"/>
    <lineage>
        <taxon>Eukaryota</taxon>
        <taxon>Viridiplantae</taxon>
        <taxon>Streptophyta</taxon>
        <taxon>Embryophyta</taxon>
        <taxon>Tracheophyta</taxon>
        <taxon>Spermatophyta</taxon>
        <taxon>Magnoliopsida</taxon>
        <taxon>eudicotyledons</taxon>
        <taxon>Gunneridae</taxon>
        <taxon>Pentapetalae</taxon>
        <taxon>asterids</taxon>
        <taxon>campanulids</taxon>
        <taxon>Escalloniales</taxon>
        <taxon>Escalloniaceae</taxon>
        <taxon>Escallonia</taxon>
    </lineage>
</organism>
<dbReference type="Pfam" id="PF14009">
    <property type="entry name" value="PADRE"/>
    <property type="match status" value="1"/>
</dbReference>